<dbReference type="Proteomes" id="UP000004416">
    <property type="component" value="Unassembled WGS sequence"/>
</dbReference>
<feature type="binding site" evidence="9">
    <location>
        <position position="109"/>
    </location>
    <ligand>
        <name>L-histidine</name>
        <dbReference type="ChEBI" id="CHEBI:57595"/>
    </ligand>
</feature>
<evidence type="ECO:0000256" key="1">
    <source>
        <dbReference type="ARBA" id="ARBA00004496"/>
    </source>
</evidence>
<gene>
    <name evidence="8" type="primary">hisZ</name>
    <name evidence="11" type="ORF">HMPREF0322_05253</name>
</gene>
<keyword evidence="11" id="KW-0328">Glycosyltransferase</keyword>
<comment type="pathway">
    <text evidence="2 8">Amino-acid biosynthesis; L-histidine biosynthesis; L-histidine from 5-phospho-alpha-D-ribose 1-diphosphate: step 1/9.</text>
</comment>
<keyword evidence="6 8" id="KW-0963">Cytoplasm</keyword>
<dbReference type="GO" id="GO:0006427">
    <property type="term" value="P:histidyl-tRNA aminoacylation"/>
    <property type="evidence" value="ECO:0007669"/>
    <property type="project" value="TreeGrafter"/>
</dbReference>
<feature type="binding site" evidence="9">
    <location>
        <begin position="68"/>
        <end position="70"/>
    </location>
    <ligand>
        <name>L-histidine</name>
        <dbReference type="ChEBI" id="CHEBI:57595"/>
    </ligand>
</feature>
<dbReference type="SUPFAM" id="SSF55681">
    <property type="entry name" value="Class II aaRS and biotin synthetases"/>
    <property type="match status" value="1"/>
</dbReference>
<dbReference type="InterPro" id="IPR004517">
    <property type="entry name" value="HisZ"/>
</dbReference>
<dbReference type="Gene3D" id="3.30.930.10">
    <property type="entry name" value="Bira Bifunctional Protein, Domain 2"/>
    <property type="match status" value="1"/>
</dbReference>
<dbReference type="PATRIC" id="fig|537010.4.peg.4893"/>
<comment type="similarity">
    <text evidence="3 8">Belongs to the class-II aminoacyl-tRNA synthetase family. HisZ subfamily.</text>
</comment>
<evidence type="ECO:0000256" key="9">
    <source>
        <dbReference type="PIRSR" id="PIRSR001549-1"/>
    </source>
</evidence>
<comment type="function">
    <text evidence="7 8">Required for the first step of histidine biosynthesis. May allow the feedback regulation of ATP phosphoribosyltransferase activity by histidine.</text>
</comment>
<dbReference type="EMBL" id="AFZX01000138">
    <property type="protein sequence ID" value="EHL04101.1"/>
    <property type="molecule type" value="Genomic_DNA"/>
</dbReference>
<dbReference type="Pfam" id="PF13393">
    <property type="entry name" value="tRNA-synt_His"/>
    <property type="match status" value="1"/>
</dbReference>
<dbReference type="InterPro" id="IPR041715">
    <property type="entry name" value="HisRS-like_core"/>
</dbReference>
<dbReference type="HAMAP" id="MF_00125">
    <property type="entry name" value="HisZ"/>
    <property type="match status" value="1"/>
</dbReference>
<evidence type="ECO:0000256" key="6">
    <source>
        <dbReference type="ARBA" id="ARBA00022490"/>
    </source>
</evidence>
<dbReference type="GO" id="GO:0140096">
    <property type="term" value="F:catalytic activity, acting on a protein"/>
    <property type="evidence" value="ECO:0007669"/>
    <property type="project" value="UniProtKB-ARBA"/>
</dbReference>
<dbReference type="GO" id="GO:0000105">
    <property type="term" value="P:L-histidine biosynthetic process"/>
    <property type="evidence" value="ECO:0007669"/>
    <property type="project" value="UniProtKB-UniRule"/>
</dbReference>
<name>G9XW86_DESHA</name>
<comment type="miscellaneous">
    <text evidence="8">This function is generally fulfilled by the C-terminal part of HisG, which is missing in some bacteria such as this one.</text>
</comment>
<keyword evidence="8" id="KW-0368">Histidine biosynthesis</keyword>
<dbReference type="CDD" id="cd00773">
    <property type="entry name" value="HisRS-like_core"/>
    <property type="match status" value="1"/>
</dbReference>
<evidence type="ECO:0000313" key="12">
    <source>
        <dbReference type="Proteomes" id="UP000004416"/>
    </source>
</evidence>
<feature type="binding site" evidence="9">
    <location>
        <begin position="258"/>
        <end position="259"/>
    </location>
    <ligand>
        <name>L-histidine</name>
        <dbReference type="ChEBI" id="CHEBI:57595"/>
    </ligand>
</feature>
<dbReference type="NCBIfam" id="TIGR00443">
    <property type="entry name" value="hisZ_biosyn_reg"/>
    <property type="match status" value="1"/>
</dbReference>
<dbReference type="GO" id="GO:0005737">
    <property type="term" value="C:cytoplasm"/>
    <property type="evidence" value="ECO:0007669"/>
    <property type="project" value="UniProtKB-SubCell"/>
</dbReference>
<comment type="caution">
    <text evidence="11">The sequence shown here is derived from an EMBL/GenBank/DDBJ whole genome shotgun (WGS) entry which is preliminary data.</text>
</comment>
<dbReference type="GO" id="GO:0016757">
    <property type="term" value="F:glycosyltransferase activity"/>
    <property type="evidence" value="ECO:0007669"/>
    <property type="project" value="UniProtKB-KW"/>
</dbReference>
<evidence type="ECO:0000256" key="4">
    <source>
        <dbReference type="ARBA" id="ARBA00011496"/>
    </source>
</evidence>
<dbReference type="PANTHER" id="PTHR43707:SF1">
    <property type="entry name" value="HISTIDINE--TRNA LIGASE, MITOCHONDRIAL-RELATED"/>
    <property type="match status" value="1"/>
</dbReference>
<reference evidence="11 12" key="1">
    <citation type="submission" date="2011-08" db="EMBL/GenBank/DDBJ databases">
        <authorList>
            <person name="Weinstock G."/>
            <person name="Sodergren E."/>
            <person name="Clifton S."/>
            <person name="Fulton L."/>
            <person name="Fulton B."/>
            <person name="Courtney L."/>
            <person name="Fronick C."/>
            <person name="Harrison M."/>
            <person name="Strong C."/>
            <person name="Farmer C."/>
            <person name="Delahaunty K."/>
            <person name="Markovic C."/>
            <person name="Hall O."/>
            <person name="Minx P."/>
            <person name="Tomlinson C."/>
            <person name="Mitreva M."/>
            <person name="Hou S."/>
            <person name="Chen J."/>
            <person name="Wollam A."/>
            <person name="Pepin K.H."/>
            <person name="Johnson M."/>
            <person name="Bhonagiri V."/>
            <person name="Zhang X."/>
            <person name="Suruliraj S."/>
            <person name="Warren W."/>
            <person name="Chinwalla A."/>
            <person name="Mardis E.R."/>
            <person name="Wilson R.K."/>
        </authorList>
    </citation>
    <scope>NUCLEOTIDE SEQUENCE [LARGE SCALE GENOMIC DNA]</scope>
    <source>
        <strain evidence="11 12">DP7</strain>
    </source>
</reference>
<evidence type="ECO:0000256" key="8">
    <source>
        <dbReference type="HAMAP-Rule" id="MF_00125"/>
    </source>
</evidence>
<dbReference type="PROSITE" id="PS50862">
    <property type="entry name" value="AA_TRNA_LIGASE_II"/>
    <property type="match status" value="1"/>
</dbReference>
<feature type="binding site" evidence="9">
    <location>
        <position position="113"/>
    </location>
    <ligand>
        <name>L-histidine</name>
        <dbReference type="ChEBI" id="CHEBI:57595"/>
    </ligand>
</feature>
<comment type="subunit">
    <text evidence="4 8">Heteromultimer composed of HisG and HisZ subunits.</text>
</comment>
<evidence type="ECO:0000313" key="11">
    <source>
        <dbReference type="EMBL" id="EHL04101.1"/>
    </source>
</evidence>
<dbReference type="InterPro" id="IPR006195">
    <property type="entry name" value="aa-tRNA-synth_II"/>
</dbReference>
<dbReference type="UniPathway" id="UPA00031">
    <property type="reaction ID" value="UER00006"/>
</dbReference>
<evidence type="ECO:0000256" key="2">
    <source>
        <dbReference type="ARBA" id="ARBA00004667"/>
    </source>
</evidence>
<keyword evidence="11" id="KW-0808">Transferase</keyword>
<dbReference type="AlphaFoldDB" id="G9XW86"/>
<evidence type="ECO:0000256" key="5">
    <source>
        <dbReference type="ARBA" id="ARBA00020397"/>
    </source>
</evidence>
<keyword evidence="8" id="KW-0028">Amino-acid biosynthesis</keyword>
<dbReference type="InterPro" id="IPR004516">
    <property type="entry name" value="HisRS/HisZ"/>
</dbReference>
<accession>G9XW86</accession>
<sequence>MHDLLPDELALQEQAETSALDLFKAWAYQKVATPTLEYGACIQPVEEEGDSFFKLFDRQGHVLVLRPELTTSIARMVSTRMRGTAFPLRLCYAADVFRYSKSHKQEFRQVGVELIGSASSAADAEVVALAIEALRKIGGMDFQINLGHMGIFTGIMAELGVPQEFQLHYQEKLARKDFVGIERLVKDYGFETRVQDVLLKLPHLHGKEDMLDQVLEWSRRPSLLEAVNALRQVYRYLKDFGVQDYVSLDLGILRGFSYYTGAVFEGYVPGVGFPVVEGGRYDALYGDFGEDAPATGFAINLKAIIEQMVCSNAERPEVLVYGSDVSKVIAEARKLRQTGKRVEMCLESLTQEQAMESAECKGIKEVVCAR</sequence>
<feature type="binding site" evidence="9">
    <location>
        <position position="254"/>
    </location>
    <ligand>
        <name>L-histidine</name>
        <dbReference type="ChEBI" id="CHEBI:57595"/>
    </ligand>
</feature>
<dbReference type="HOGENOM" id="CLU_025113_0_0_9"/>
<comment type="subcellular location">
    <subcellularLocation>
        <location evidence="1 8">Cytoplasm</location>
    </subcellularLocation>
</comment>
<evidence type="ECO:0000259" key="10">
    <source>
        <dbReference type="PROSITE" id="PS50862"/>
    </source>
</evidence>
<dbReference type="PANTHER" id="PTHR43707">
    <property type="entry name" value="HISTIDYL-TRNA SYNTHETASE"/>
    <property type="match status" value="1"/>
</dbReference>
<feature type="domain" description="Aminoacyl-transfer RNA synthetases class-II family profile" evidence="10">
    <location>
        <begin position="1"/>
        <end position="269"/>
    </location>
</feature>
<dbReference type="GO" id="GO:0004821">
    <property type="term" value="F:histidine-tRNA ligase activity"/>
    <property type="evidence" value="ECO:0007669"/>
    <property type="project" value="TreeGrafter"/>
</dbReference>
<dbReference type="PIRSF" id="PIRSF001549">
    <property type="entry name" value="His-tRNA_synth"/>
    <property type="match status" value="1"/>
</dbReference>
<evidence type="ECO:0000256" key="3">
    <source>
        <dbReference type="ARBA" id="ARBA00005539"/>
    </source>
</evidence>
<evidence type="ECO:0000256" key="7">
    <source>
        <dbReference type="ARBA" id="ARBA00025246"/>
    </source>
</evidence>
<protein>
    <recommendedName>
        <fullName evidence="5 8">ATP phosphoribosyltransferase regulatory subunit</fullName>
    </recommendedName>
</protein>
<dbReference type="InterPro" id="IPR045864">
    <property type="entry name" value="aa-tRNA-synth_II/BPL/LPL"/>
</dbReference>
<feature type="binding site" evidence="9">
    <location>
        <position position="98"/>
    </location>
    <ligand>
        <name>L-histidine</name>
        <dbReference type="ChEBI" id="CHEBI:57595"/>
    </ligand>
</feature>
<proteinExistence type="inferred from homology"/>
<organism evidence="11 12">
    <name type="scientific">Desulfitobacterium hafniense DP7</name>
    <dbReference type="NCBI Taxonomy" id="537010"/>
    <lineage>
        <taxon>Bacteria</taxon>
        <taxon>Bacillati</taxon>
        <taxon>Bacillota</taxon>
        <taxon>Clostridia</taxon>
        <taxon>Eubacteriales</taxon>
        <taxon>Desulfitobacteriaceae</taxon>
        <taxon>Desulfitobacterium</taxon>
    </lineage>
</organism>